<dbReference type="AlphaFoldDB" id="A0A3R7ZKZ0"/>
<evidence type="ECO:0008006" key="3">
    <source>
        <dbReference type="Google" id="ProtNLM"/>
    </source>
</evidence>
<dbReference type="Proteomes" id="UP000284702">
    <property type="component" value="Unassembled WGS sequence"/>
</dbReference>
<name>A0A3R7ZKZ0_APHAT</name>
<keyword evidence="2" id="KW-1185">Reference proteome</keyword>
<comment type="caution">
    <text evidence="1">The sequence shown here is derived from an EMBL/GenBank/DDBJ whole genome shotgun (WGS) entry which is preliminary data.</text>
</comment>
<dbReference type="EMBL" id="MZMZ02001025">
    <property type="protein sequence ID" value="RQM29987.1"/>
    <property type="molecule type" value="Genomic_DNA"/>
</dbReference>
<protein>
    <recommendedName>
        <fullName evidence="3">Myb/SANT-like domain-containing protein</fullName>
    </recommendedName>
</protein>
<evidence type="ECO:0000313" key="2">
    <source>
        <dbReference type="Proteomes" id="UP000284702"/>
    </source>
</evidence>
<organism evidence="1 2">
    <name type="scientific">Aphanomyces astaci</name>
    <name type="common">Crayfish plague agent</name>
    <dbReference type="NCBI Taxonomy" id="112090"/>
    <lineage>
        <taxon>Eukaryota</taxon>
        <taxon>Sar</taxon>
        <taxon>Stramenopiles</taxon>
        <taxon>Oomycota</taxon>
        <taxon>Saprolegniomycetes</taxon>
        <taxon>Saprolegniales</taxon>
        <taxon>Verrucalvaceae</taxon>
        <taxon>Aphanomyces</taxon>
    </lineage>
</organism>
<evidence type="ECO:0000313" key="1">
    <source>
        <dbReference type="EMBL" id="RQM29987.1"/>
    </source>
</evidence>
<reference evidence="1" key="1">
    <citation type="submission" date="2018-07" db="EMBL/GenBank/DDBJ databases">
        <title>Annotation of Aphanomyces astaci genome assembly.</title>
        <authorList>
            <person name="Studholme D.J."/>
        </authorList>
    </citation>
    <scope>NUCLEOTIDE SEQUENCE [LARGE SCALE GENOMIC DNA]</scope>
    <source>
        <strain evidence="1">Pc</strain>
    </source>
</reference>
<proteinExistence type="predicted"/>
<sequence>MTTPTKASKSANWTDDLDAEFVVIYAEVAAKSEYVASGGKQLKSMGWSDILARLHGRGDLTTNSQLQLRWKRLTEVYADYTWLMLKFSGDGLVGTSRFRDRPFQHYDTTAEMVGDAITTGEFIRGMPVVQSDV</sequence>
<accession>A0A3R7ZKZ0</accession>
<dbReference type="VEuPathDB" id="FungiDB:H257_14766"/>
<gene>
    <name evidence="1" type="ORF">B5M09_013339</name>
</gene>